<name>A0A3M8HBS9_9BACI</name>
<feature type="binding site" evidence="9">
    <location>
        <position position="164"/>
    </location>
    <ligand>
        <name>Zn(2+)</name>
        <dbReference type="ChEBI" id="CHEBI:29105"/>
        <note>catalytic</note>
    </ligand>
</feature>
<dbReference type="InterPro" id="IPR000755">
    <property type="entry name" value="A_A_dipeptidase"/>
</dbReference>
<proteinExistence type="inferred from homology"/>
<dbReference type="PANTHER" id="PTHR43126:SF2">
    <property type="entry name" value="D-ALANYL-D-ALANINE DIPEPTIDASE"/>
    <property type="match status" value="1"/>
</dbReference>
<keyword evidence="3 9" id="KW-0479">Metal-binding</keyword>
<keyword evidence="4 9" id="KW-0378">Hydrolase</keyword>
<keyword evidence="2 9" id="KW-0645">Protease</keyword>
<dbReference type="Pfam" id="PF01427">
    <property type="entry name" value="Peptidase_M15"/>
    <property type="match status" value="1"/>
</dbReference>
<dbReference type="InterPro" id="IPR009045">
    <property type="entry name" value="Zn_M74/Hedgehog-like"/>
</dbReference>
<keyword evidence="12" id="KW-1185">Reference proteome</keyword>
<evidence type="ECO:0000256" key="1">
    <source>
        <dbReference type="ARBA" id="ARBA00001362"/>
    </source>
</evidence>
<evidence type="ECO:0000256" key="7">
    <source>
        <dbReference type="ARBA" id="ARBA00023049"/>
    </source>
</evidence>
<dbReference type="EMBL" id="RHLQ01000013">
    <property type="protein sequence ID" value="RNC99714.1"/>
    <property type="molecule type" value="Genomic_DNA"/>
</dbReference>
<comment type="function">
    <text evidence="9 10">Catalyzes hydrolysis of the D-alanyl-D-alanine dipeptide.</text>
</comment>
<dbReference type="SUPFAM" id="SSF55166">
    <property type="entry name" value="Hedgehog/DD-peptidase"/>
    <property type="match status" value="1"/>
</dbReference>
<dbReference type="EC" id="3.4.13.22" evidence="9 10"/>
<evidence type="ECO:0000256" key="2">
    <source>
        <dbReference type="ARBA" id="ARBA00022670"/>
    </source>
</evidence>
<dbReference type="CDD" id="cd14843">
    <property type="entry name" value="D-Ala-D-Ala_dipeptidase_like"/>
    <property type="match status" value="1"/>
</dbReference>
<evidence type="ECO:0000313" key="11">
    <source>
        <dbReference type="EMBL" id="RNC99714.1"/>
    </source>
</evidence>
<evidence type="ECO:0000313" key="12">
    <source>
        <dbReference type="Proteomes" id="UP000279909"/>
    </source>
</evidence>
<dbReference type="AlphaFoldDB" id="A0A3M8HBS9"/>
<organism evidence="11 12">
    <name type="scientific">Lysinibacillus halotolerans</name>
    <dbReference type="NCBI Taxonomy" id="1368476"/>
    <lineage>
        <taxon>Bacteria</taxon>
        <taxon>Bacillati</taxon>
        <taxon>Bacillota</taxon>
        <taxon>Bacilli</taxon>
        <taxon>Bacillales</taxon>
        <taxon>Bacillaceae</taxon>
        <taxon>Lysinibacillus</taxon>
    </lineage>
</organism>
<dbReference type="Proteomes" id="UP000279909">
    <property type="component" value="Unassembled WGS sequence"/>
</dbReference>
<feature type="active site" description="Proton donor/acceptor" evidence="9">
    <location>
        <position position="161"/>
    </location>
</feature>
<dbReference type="OrthoDB" id="9801430at2"/>
<dbReference type="GO" id="GO:0160237">
    <property type="term" value="F:D-Ala-D-Ala dipeptidase activity"/>
    <property type="evidence" value="ECO:0007669"/>
    <property type="project" value="UniProtKB-EC"/>
</dbReference>
<dbReference type="PIRSF" id="PIRSF026671">
    <property type="entry name" value="AA_dipeptidase"/>
    <property type="match status" value="1"/>
</dbReference>
<comment type="cofactor">
    <cofactor evidence="9">
        <name>Zn(2+)</name>
        <dbReference type="ChEBI" id="CHEBI:29105"/>
    </cofactor>
    <text evidence="9">Binds 1 zinc ion per subunit.</text>
</comment>
<comment type="catalytic activity">
    <reaction evidence="1 9 10">
        <text>D-alanyl-D-alanine + H2O = 2 D-alanine</text>
        <dbReference type="Rhea" id="RHEA:20661"/>
        <dbReference type="ChEBI" id="CHEBI:15377"/>
        <dbReference type="ChEBI" id="CHEBI:57416"/>
        <dbReference type="ChEBI" id="CHEBI:57822"/>
        <dbReference type="EC" id="3.4.13.22"/>
    </reaction>
</comment>
<evidence type="ECO:0000256" key="5">
    <source>
        <dbReference type="ARBA" id="ARBA00022833"/>
    </source>
</evidence>
<evidence type="ECO:0000256" key="8">
    <source>
        <dbReference type="ARBA" id="ARBA00023316"/>
    </source>
</evidence>
<evidence type="ECO:0000256" key="3">
    <source>
        <dbReference type="ARBA" id="ARBA00022723"/>
    </source>
</evidence>
<dbReference type="HAMAP" id="MF_01924">
    <property type="entry name" value="A_A_dipeptidase"/>
    <property type="match status" value="1"/>
</dbReference>
<comment type="caution">
    <text evidence="11">The sequence shown here is derived from an EMBL/GenBank/DDBJ whole genome shotgun (WGS) entry which is preliminary data.</text>
</comment>
<keyword evidence="5 9" id="KW-0862">Zinc</keyword>
<accession>A0A3M8HBS9</accession>
<dbReference type="PANTHER" id="PTHR43126">
    <property type="entry name" value="D-ALANYL-D-ALANINE DIPEPTIDASE"/>
    <property type="match status" value="1"/>
</dbReference>
<dbReference type="GO" id="GO:0008270">
    <property type="term" value="F:zinc ion binding"/>
    <property type="evidence" value="ECO:0007669"/>
    <property type="project" value="UniProtKB-UniRule"/>
</dbReference>
<sequence length="201" mass="23535">MYFEQQISGSLASIYLREGVYEKLQHVLQLLPKEYSLILYDGFRPFQVQQNLFHLFLNEIKRNNPTFSEKEIINETLKYVAYPSFEPDRISPHLTGGAIDLTLGNVKGDPLDLGTAFDELSEKSVTRYFEDHLDENVDALQNRRLLYNCMTAVGFANYLGEWWHYDYGNIQWARRMGEKKAQYGGVEVTIENNLVKEFRFR</sequence>
<protein>
    <recommendedName>
        <fullName evidence="9 10">D-alanyl-D-alanine dipeptidase</fullName>
        <shortName evidence="9 10">D-Ala-D-Ala dipeptidase</shortName>
        <ecNumber evidence="9 10">3.4.13.22</ecNumber>
    </recommendedName>
</protein>
<dbReference type="Gene3D" id="3.30.1380.10">
    <property type="match status" value="1"/>
</dbReference>
<dbReference type="GO" id="GO:0071555">
    <property type="term" value="P:cell wall organization"/>
    <property type="evidence" value="ECO:0007669"/>
    <property type="project" value="UniProtKB-KW"/>
</dbReference>
<evidence type="ECO:0000256" key="6">
    <source>
        <dbReference type="ARBA" id="ARBA00022997"/>
    </source>
</evidence>
<evidence type="ECO:0000256" key="10">
    <source>
        <dbReference type="PIRNR" id="PIRNR026671"/>
    </source>
</evidence>
<keyword evidence="7 9" id="KW-0482">Metalloprotease</keyword>
<feature type="binding site" evidence="9">
    <location>
        <position position="100"/>
    </location>
    <ligand>
        <name>Zn(2+)</name>
        <dbReference type="ChEBI" id="CHEBI:29105"/>
        <note>catalytic</note>
    </ligand>
</feature>
<evidence type="ECO:0000256" key="4">
    <source>
        <dbReference type="ARBA" id="ARBA00022801"/>
    </source>
</evidence>
<comment type="similarity">
    <text evidence="9 10">Belongs to the peptidase M15D family.</text>
</comment>
<gene>
    <name evidence="11" type="ORF">EC501_06955</name>
</gene>
<feature type="site" description="Transition state stabilizer" evidence="9">
    <location>
        <position position="44"/>
    </location>
</feature>
<feature type="binding site" evidence="9">
    <location>
        <position position="93"/>
    </location>
    <ligand>
        <name>Zn(2+)</name>
        <dbReference type="ChEBI" id="CHEBI:29105"/>
        <note>catalytic</note>
    </ligand>
</feature>
<keyword evidence="6 9" id="KW-0224">Dipeptidase</keyword>
<dbReference type="GO" id="GO:0008237">
    <property type="term" value="F:metallopeptidase activity"/>
    <property type="evidence" value="ECO:0007669"/>
    <property type="project" value="UniProtKB-KW"/>
</dbReference>
<dbReference type="GO" id="GO:0006508">
    <property type="term" value="P:proteolysis"/>
    <property type="evidence" value="ECO:0007669"/>
    <property type="project" value="UniProtKB-KW"/>
</dbReference>
<keyword evidence="8 10" id="KW-0961">Cell wall biogenesis/degradation</keyword>
<reference evidence="11 12" key="1">
    <citation type="journal article" date="2014" name="Int. J. Syst. Evol. Microbiol.">
        <title>Lysinibacillus halotolerans sp. nov., isolated from saline-alkaline soil.</title>
        <authorList>
            <person name="Kong D."/>
            <person name="Wang Y."/>
            <person name="Zhao B."/>
            <person name="Li Y."/>
            <person name="Song J."/>
            <person name="Zhai Y."/>
            <person name="Zhang C."/>
            <person name="Wang H."/>
            <person name="Chen X."/>
            <person name="Zhao B."/>
            <person name="Ruan Z."/>
        </authorList>
    </citation>
    <scope>NUCLEOTIDE SEQUENCE [LARGE SCALE GENOMIC DNA]</scope>
    <source>
        <strain evidence="11 12">MCCC 1A12703</strain>
    </source>
</reference>
<evidence type="ECO:0000256" key="9">
    <source>
        <dbReference type="HAMAP-Rule" id="MF_01924"/>
    </source>
</evidence>